<accession>A0A853H178</accession>
<dbReference type="GO" id="GO:0032259">
    <property type="term" value="P:methylation"/>
    <property type="evidence" value="ECO:0007669"/>
    <property type="project" value="UniProtKB-KW"/>
</dbReference>
<dbReference type="Gene3D" id="3.30.1330.30">
    <property type="match status" value="1"/>
</dbReference>
<dbReference type="AlphaFoldDB" id="A0A853H178"/>
<dbReference type="InterPro" id="IPR029064">
    <property type="entry name" value="Ribosomal_eL30-like_sf"/>
</dbReference>
<organism evidence="4 5">
    <name type="scientific">Pollutimonas harenae</name>
    <dbReference type="NCBI Taxonomy" id="657015"/>
    <lineage>
        <taxon>Bacteria</taxon>
        <taxon>Pseudomonadati</taxon>
        <taxon>Pseudomonadota</taxon>
        <taxon>Betaproteobacteria</taxon>
        <taxon>Burkholderiales</taxon>
        <taxon>Alcaligenaceae</taxon>
        <taxon>Pollutimonas</taxon>
    </lineage>
</organism>
<dbReference type="Proteomes" id="UP000554144">
    <property type="component" value="Unassembled WGS sequence"/>
</dbReference>
<dbReference type="OrthoDB" id="9794400at2"/>
<dbReference type="GO" id="GO:0003723">
    <property type="term" value="F:RNA binding"/>
    <property type="evidence" value="ECO:0007669"/>
    <property type="project" value="InterPro"/>
</dbReference>
<dbReference type="RefSeq" id="WP_130039601.1">
    <property type="nucleotide sequence ID" value="NZ_JACCEV010000002.1"/>
</dbReference>
<reference evidence="4 5" key="1">
    <citation type="submission" date="2020-07" db="EMBL/GenBank/DDBJ databases">
        <title>Taxonomic revisions and descriptions of new bacterial species based on genomic comparisons in the high-G+C-content subgroup of the family Alcaligenaceae.</title>
        <authorList>
            <person name="Szabo A."/>
            <person name="Felfoldi T."/>
        </authorList>
    </citation>
    <scope>NUCLEOTIDE SEQUENCE [LARGE SCALE GENOMIC DNA]</scope>
    <source>
        <strain evidence="4 5">DSM 25667</strain>
    </source>
</reference>
<dbReference type="Gene3D" id="3.40.1280.10">
    <property type="match status" value="1"/>
</dbReference>
<evidence type="ECO:0000256" key="2">
    <source>
        <dbReference type="ARBA" id="ARBA00022679"/>
    </source>
</evidence>
<evidence type="ECO:0000313" key="4">
    <source>
        <dbReference type="EMBL" id="NYT86062.1"/>
    </source>
</evidence>
<keyword evidence="5" id="KW-1185">Reference proteome</keyword>
<sequence>MKHISSRDNPLYKRLMRLARGKREKGADAHAVQHVLLEGVHLCQAWLQHAGAPELALFDLRKLETQAELQSLANRLPAGLCHSCEPGLAAGLSQVEHGQGVYFLATAPTPVLPERIAHNCLWLDRLQDPGNVGTLLRTAAAAGIEHAYLSTACASVWSAKVLRSAQGAHFVMTIHEHVDLMALRRRLAIPLVATALDDAQPLYDAPLPAKCAWVFGNEGQGVDPSLLEQADMRVFIPQVAEVESLNVAVAAGVCLFEQRREHSQEL</sequence>
<dbReference type="InterPro" id="IPR001537">
    <property type="entry name" value="SpoU_MeTrfase"/>
</dbReference>
<gene>
    <name evidence="4" type="ORF">H0A62_10645</name>
</gene>
<dbReference type="GO" id="GO:0008173">
    <property type="term" value="F:RNA methyltransferase activity"/>
    <property type="evidence" value="ECO:0007669"/>
    <property type="project" value="InterPro"/>
</dbReference>
<feature type="domain" description="tRNA/rRNA methyltransferase SpoU type" evidence="3">
    <location>
        <begin position="120"/>
        <end position="256"/>
    </location>
</feature>
<evidence type="ECO:0000259" key="3">
    <source>
        <dbReference type="Pfam" id="PF00588"/>
    </source>
</evidence>
<dbReference type="PANTHER" id="PTHR43191:SF2">
    <property type="entry name" value="RRNA METHYLTRANSFERASE 3, MITOCHONDRIAL"/>
    <property type="match status" value="1"/>
</dbReference>
<comment type="caution">
    <text evidence="4">The sequence shown here is derived from an EMBL/GenBank/DDBJ whole genome shotgun (WGS) entry which is preliminary data.</text>
</comment>
<keyword evidence="2 4" id="KW-0808">Transferase</keyword>
<dbReference type="InterPro" id="IPR051259">
    <property type="entry name" value="rRNA_Methyltransferase"/>
</dbReference>
<dbReference type="SUPFAM" id="SSF55315">
    <property type="entry name" value="L30e-like"/>
    <property type="match status" value="1"/>
</dbReference>
<keyword evidence="1 4" id="KW-0489">Methyltransferase</keyword>
<protein>
    <submittedName>
        <fullName evidence="4">RNA methyltransferase</fullName>
    </submittedName>
</protein>
<dbReference type="Pfam" id="PF00588">
    <property type="entry name" value="SpoU_methylase"/>
    <property type="match status" value="1"/>
</dbReference>
<dbReference type="SUPFAM" id="SSF75217">
    <property type="entry name" value="alpha/beta knot"/>
    <property type="match status" value="1"/>
</dbReference>
<evidence type="ECO:0000256" key="1">
    <source>
        <dbReference type="ARBA" id="ARBA00022603"/>
    </source>
</evidence>
<dbReference type="GO" id="GO:0006396">
    <property type="term" value="P:RNA processing"/>
    <property type="evidence" value="ECO:0007669"/>
    <property type="project" value="InterPro"/>
</dbReference>
<dbReference type="EMBL" id="JACCEV010000002">
    <property type="protein sequence ID" value="NYT86062.1"/>
    <property type="molecule type" value="Genomic_DNA"/>
</dbReference>
<dbReference type="CDD" id="cd18095">
    <property type="entry name" value="SpoU-like_rRNA-MTase"/>
    <property type="match status" value="1"/>
</dbReference>
<dbReference type="InterPro" id="IPR029026">
    <property type="entry name" value="tRNA_m1G_MTases_N"/>
</dbReference>
<dbReference type="PANTHER" id="PTHR43191">
    <property type="entry name" value="RRNA METHYLTRANSFERASE 3"/>
    <property type="match status" value="1"/>
</dbReference>
<dbReference type="InterPro" id="IPR029028">
    <property type="entry name" value="Alpha/beta_knot_MTases"/>
</dbReference>
<proteinExistence type="predicted"/>
<evidence type="ECO:0000313" key="5">
    <source>
        <dbReference type="Proteomes" id="UP000554144"/>
    </source>
</evidence>
<name>A0A853H178_9BURK</name>